<accession>A0A8T0T1T0</accession>
<evidence type="ECO:0000313" key="1">
    <source>
        <dbReference type="EMBL" id="KAG2605020.1"/>
    </source>
</evidence>
<reference evidence="1" key="1">
    <citation type="submission" date="2020-05" db="EMBL/GenBank/DDBJ databases">
        <title>WGS assembly of Panicum virgatum.</title>
        <authorList>
            <person name="Lovell J.T."/>
            <person name="Jenkins J."/>
            <person name="Shu S."/>
            <person name="Juenger T.E."/>
            <person name="Schmutz J."/>
        </authorList>
    </citation>
    <scope>NUCLEOTIDE SEQUENCE</scope>
    <source>
        <strain evidence="1">AP13</strain>
    </source>
</reference>
<proteinExistence type="predicted"/>
<evidence type="ECO:0000313" key="2">
    <source>
        <dbReference type="Proteomes" id="UP000823388"/>
    </source>
</evidence>
<dbReference type="AlphaFoldDB" id="A0A8T0T1T0"/>
<protein>
    <submittedName>
        <fullName evidence="1">Uncharacterized protein</fullName>
    </submittedName>
</protein>
<organism evidence="1 2">
    <name type="scientific">Panicum virgatum</name>
    <name type="common">Blackwell switchgrass</name>
    <dbReference type="NCBI Taxonomy" id="38727"/>
    <lineage>
        <taxon>Eukaryota</taxon>
        <taxon>Viridiplantae</taxon>
        <taxon>Streptophyta</taxon>
        <taxon>Embryophyta</taxon>
        <taxon>Tracheophyta</taxon>
        <taxon>Spermatophyta</taxon>
        <taxon>Magnoliopsida</taxon>
        <taxon>Liliopsida</taxon>
        <taxon>Poales</taxon>
        <taxon>Poaceae</taxon>
        <taxon>PACMAD clade</taxon>
        <taxon>Panicoideae</taxon>
        <taxon>Panicodae</taxon>
        <taxon>Paniceae</taxon>
        <taxon>Panicinae</taxon>
        <taxon>Panicum</taxon>
        <taxon>Panicum sect. Hiantes</taxon>
    </lineage>
</organism>
<dbReference type="PANTHER" id="PTHR33170:SF2">
    <property type="entry name" value="OS12G0531500 PROTEIN"/>
    <property type="match status" value="1"/>
</dbReference>
<comment type="caution">
    <text evidence="1">The sequence shown here is derived from an EMBL/GenBank/DDBJ whole genome shotgun (WGS) entry which is preliminary data.</text>
</comment>
<dbReference type="Proteomes" id="UP000823388">
    <property type="component" value="Chromosome 4N"/>
</dbReference>
<sequence>MAAECASLHRKTLKMYGFSILGQGFYSMEILDKGTQSKFSGIISLQEGMVTEEKLEEELKNLVNANWNFQVRQISRDEYRAAFPDQATLDTFSKLSEFVLAIHGLKVRISKSNIDTAASSVLQSVWIKVCGVPNFAREDEIIKKIVSLVAEPIKVDEFSLVRDEPVRVRVNCRDPAKLKGFVEIFFNGIGYEIKFIAESHSVRNPKQR</sequence>
<keyword evidence="2" id="KW-1185">Reference proteome</keyword>
<gene>
    <name evidence="1" type="ORF">PVAP13_4NG076000</name>
</gene>
<name>A0A8T0T1T0_PANVG</name>
<dbReference type="EMBL" id="CM029044">
    <property type="protein sequence ID" value="KAG2605020.1"/>
    <property type="molecule type" value="Genomic_DNA"/>
</dbReference>
<dbReference type="PANTHER" id="PTHR33170">
    <property type="entry name" value="DUF4283 DOMAIN-CONTAINING PROTEIN-RELATED"/>
    <property type="match status" value="1"/>
</dbReference>